<dbReference type="STRING" id="254877.A0A1V6SZ05"/>
<dbReference type="InterPro" id="IPR027107">
    <property type="entry name" value="Tuberin/Ral-act_asu"/>
</dbReference>
<feature type="compositionally biased region" description="Basic and acidic residues" evidence="2">
    <location>
        <begin position="632"/>
        <end position="643"/>
    </location>
</feature>
<dbReference type="InterPro" id="IPR018515">
    <property type="entry name" value="Tuberin-type_domain"/>
</dbReference>
<accession>A0A1V6SZ05</accession>
<evidence type="ECO:0000256" key="2">
    <source>
        <dbReference type="SAM" id="MobiDB-lite"/>
    </source>
</evidence>
<dbReference type="InterPro" id="IPR035974">
    <property type="entry name" value="Rap/Ran-GAP_sf"/>
</dbReference>
<feature type="region of interest" description="Disordered" evidence="2">
    <location>
        <begin position="744"/>
        <end position="795"/>
    </location>
</feature>
<feature type="compositionally biased region" description="Polar residues" evidence="2">
    <location>
        <begin position="1"/>
        <end position="19"/>
    </location>
</feature>
<dbReference type="Pfam" id="PF02145">
    <property type="entry name" value="Rap_GAP"/>
    <property type="match status" value="1"/>
</dbReference>
<sequence length="1576" mass="174481">MSSDDVPQSSQHKPSSTSFADVFKTLGVGRPKSHSPVSLQESSSDSLSHMDSRGTNRRAHGSESMHRGSVVSSSSDTPSGLNFETSLHNLSQRQNLAQAIEEADGLSKGLSWFSSDQSVVLWEAAEYLLRHESSPDAQQSGARLLEAIAARQDLSPSARRLIFESIASPTEPEVIAARVQSLISLSDHGRKLDFASSSILHIISSWIVPFYETIASARAKAKKGKVVKPHGPSHDEAVFAELFQFAVDLITLQRKQPTQEEIETLLTEIFTICRRTSVAADIKNSLAVFDAVIMYADVPDISFPTLLEVLCSIHASVKPLSGPTSRAVRSLAKSRRQAEMVNTLHDFLRDSCAVEQSRNLNVLRGTLYVFSDFVRAYGQDGMPQLPFDQLMESLQVIAQKDDSRVDADMLDLCLNILEGDYVRVALERDWTAFVNLIILCSRRLVDESAPSPTSTTSPQGKPTYDETKSYILANLIRIASALESQWEQLNREQKQHAVRFLMKIHQHVEPPQAELIIHSMREDKICHPSNNSDWAQHCRELVECFVQPRKQSSDIRILALDTLKEALSGHEDLLFSPEYGLLGLLLKDFSAEHDLLFLESLVSLLTGPAIQYSDDDMFKLLISTIGAPMQAELHRDEPREHPPSHGSQRRTSTTSVLELSLTNVCAVGLVKMMLRALHLSSTKAVMVFEALLDIAQSPSRPVDSRLTVLKLLFRLRCDSAGSVTVISTSESDFLMNVLGRNLDGGSKLQAPSDSPTREIPQQDNSPVSPTGKLPARESAPTPMSKSAQGRGSISARGSKLTAPVWTYALPQVLPEQPSGESSPVVFAYTHPEESNPAESETTITRTTGLLKVKMWLEVVITLLQREVDWDVYSYILTHIGPQLGNKDFFRDAIPQITLLRSILCDQVKNGTFHEPPETTGLKKSDVAACIFDALCMLVSYHEHFAKSEEDDLVRAFMQGIIGSWGGTSRGCIQALSLCCYEIPMSVTKSLNSILDRMSKVITMSNIAVHILELLALLARLPDVYVNLREEEIRTVFGICIRFLQTSREHRYKASELAARASLSAQPPQSRLSAGAKEIAAHAAEAVETSQDGMSKYISNLTYHVMVFWFLSLKLQDRPKHVNWITSRLIYHDEHGKEVVEEQSQVFIDLMQRVAYSDLGETIPFESFPPSPEDGPVAKKSWIVGMSIVTVESAGLSGLSQITKRQASGTTYSVYQQRTAPVLPHQVPPTPDAHLRSDSMRTAVLPSHVMLQLTATAFPTPTVMQPIPVPEDDITRRAISNFDRTDIVDGHRIGVVYIDNGQTKEADILANTGGSADYENLLSGLGTKVSLRNPQFNPQGLYADTDGEYTYAWRDRVTEIVYHVATMMPTDFDRDPACVNKKRNLGNNHVTIVFNRSNLPFNFDTIPSEFNSINIVITPSSRIAYDESGNVSGETDPQKLYYSVQVISKPGLPDVSPAATPKVISGKNLAAFVRILALNASVFSLVWSNKGGEHTSSWTTRLREIKKVRERALKAQSQGSEAAEGTYPGLRRNTKPNIFSEELPSRAPQVQTDFAAEWNAAADTNILRNLDFSRWAR</sequence>
<dbReference type="GO" id="GO:0032007">
    <property type="term" value="P:negative regulation of TOR signaling"/>
    <property type="evidence" value="ECO:0007669"/>
    <property type="project" value="TreeGrafter"/>
</dbReference>
<feature type="compositionally biased region" description="Polar residues" evidence="2">
    <location>
        <begin position="781"/>
        <end position="791"/>
    </location>
</feature>
<evidence type="ECO:0000259" key="3">
    <source>
        <dbReference type="PROSITE" id="PS50085"/>
    </source>
</evidence>
<feature type="region of interest" description="Disordered" evidence="2">
    <location>
        <begin position="631"/>
        <end position="654"/>
    </location>
</feature>
<evidence type="ECO:0000256" key="1">
    <source>
        <dbReference type="ARBA" id="ARBA00022468"/>
    </source>
</evidence>
<dbReference type="GO" id="GO:0005634">
    <property type="term" value="C:nucleus"/>
    <property type="evidence" value="ECO:0007669"/>
    <property type="project" value="InterPro"/>
</dbReference>
<gene>
    <name evidence="4" type="ORF">PENFLA_c019G07298</name>
</gene>
<dbReference type="InterPro" id="IPR016024">
    <property type="entry name" value="ARM-type_fold"/>
</dbReference>
<dbReference type="InterPro" id="IPR024584">
    <property type="entry name" value="Tuberin_N"/>
</dbReference>
<evidence type="ECO:0000313" key="4">
    <source>
        <dbReference type="EMBL" id="OQE19335.1"/>
    </source>
</evidence>
<name>A0A1V6SZ05_9EURO</name>
<keyword evidence="1" id="KW-0343">GTPase activation</keyword>
<dbReference type="PANTHER" id="PTHR10063:SF0">
    <property type="entry name" value="TUBERIN"/>
    <property type="match status" value="1"/>
</dbReference>
<dbReference type="Gene3D" id="3.40.50.11210">
    <property type="entry name" value="Rap/Ran-GAP"/>
    <property type="match status" value="1"/>
</dbReference>
<dbReference type="PANTHER" id="PTHR10063">
    <property type="entry name" value="TUBERIN"/>
    <property type="match status" value="1"/>
</dbReference>
<protein>
    <recommendedName>
        <fullName evidence="3">Rap-GAP domain-containing protein</fullName>
    </recommendedName>
</protein>
<feature type="region of interest" description="Disordered" evidence="2">
    <location>
        <begin position="1"/>
        <end position="84"/>
    </location>
</feature>
<organism evidence="4 5">
    <name type="scientific">Penicillium flavigenum</name>
    <dbReference type="NCBI Taxonomy" id="254877"/>
    <lineage>
        <taxon>Eukaryota</taxon>
        <taxon>Fungi</taxon>
        <taxon>Dikarya</taxon>
        <taxon>Ascomycota</taxon>
        <taxon>Pezizomycotina</taxon>
        <taxon>Eurotiomycetes</taxon>
        <taxon>Eurotiomycetidae</taxon>
        <taxon>Eurotiales</taxon>
        <taxon>Aspergillaceae</taxon>
        <taxon>Penicillium</taxon>
    </lineage>
</organism>
<dbReference type="GO" id="GO:0051056">
    <property type="term" value="P:regulation of small GTPase mediated signal transduction"/>
    <property type="evidence" value="ECO:0007669"/>
    <property type="project" value="InterPro"/>
</dbReference>
<keyword evidence="5" id="KW-1185">Reference proteome</keyword>
<feature type="domain" description="Rap-GAP" evidence="3">
    <location>
        <begin position="1278"/>
        <end position="1515"/>
    </location>
</feature>
<reference evidence="5" key="1">
    <citation type="journal article" date="2017" name="Nat. Microbiol.">
        <title>Global analysis of biosynthetic gene clusters reveals vast potential of secondary metabolite production in Penicillium species.</title>
        <authorList>
            <person name="Nielsen J.C."/>
            <person name="Grijseels S."/>
            <person name="Prigent S."/>
            <person name="Ji B."/>
            <person name="Dainat J."/>
            <person name="Nielsen K.F."/>
            <person name="Frisvad J.C."/>
            <person name="Workman M."/>
            <person name="Nielsen J."/>
        </authorList>
    </citation>
    <scope>NUCLEOTIDE SEQUENCE [LARGE SCALE GENOMIC DNA]</scope>
    <source>
        <strain evidence="5">IBT 14082</strain>
    </source>
</reference>
<feature type="region of interest" description="Disordered" evidence="2">
    <location>
        <begin position="1513"/>
        <end position="1545"/>
    </location>
</feature>
<proteinExistence type="predicted"/>
<dbReference type="Pfam" id="PF11864">
    <property type="entry name" value="DUF3384"/>
    <property type="match status" value="1"/>
</dbReference>
<dbReference type="PROSITE" id="PS50085">
    <property type="entry name" value="RAPGAP"/>
    <property type="match status" value="1"/>
</dbReference>
<dbReference type="EMBL" id="MLQL01000019">
    <property type="protein sequence ID" value="OQE19335.1"/>
    <property type="molecule type" value="Genomic_DNA"/>
</dbReference>
<evidence type="ECO:0000313" key="5">
    <source>
        <dbReference type="Proteomes" id="UP000191342"/>
    </source>
</evidence>
<dbReference type="Pfam" id="PF03542">
    <property type="entry name" value="Tuberin"/>
    <property type="match status" value="1"/>
</dbReference>
<feature type="compositionally biased region" description="Low complexity" evidence="2">
    <location>
        <begin position="35"/>
        <end position="47"/>
    </location>
</feature>
<dbReference type="InterPro" id="IPR000331">
    <property type="entry name" value="Rap/Ran_GAP_dom"/>
</dbReference>
<dbReference type="SUPFAM" id="SSF111347">
    <property type="entry name" value="Rap/Ran-GAP"/>
    <property type="match status" value="1"/>
</dbReference>
<feature type="compositionally biased region" description="Low complexity" evidence="2">
    <location>
        <begin position="67"/>
        <end position="79"/>
    </location>
</feature>
<dbReference type="FunFam" id="3.40.50.11210:FF:000007">
    <property type="entry name" value="Tuberous sclerosis 2"/>
    <property type="match status" value="1"/>
</dbReference>
<dbReference type="OrthoDB" id="19311at2759"/>
<dbReference type="GO" id="GO:0005096">
    <property type="term" value="F:GTPase activator activity"/>
    <property type="evidence" value="ECO:0007669"/>
    <property type="project" value="UniProtKB-KW"/>
</dbReference>
<comment type="caution">
    <text evidence="4">The sequence shown here is derived from an EMBL/GenBank/DDBJ whole genome shotgun (WGS) entry which is preliminary data.</text>
</comment>
<dbReference type="GO" id="GO:0033596">
    <property type="term" value="C:TSC1-TSC2 complex"/>
    <property type="evidence" value="ECO:0007669"/>
    <property type="project" value="TreeGrafter"/>
</dbReference>
<dbReference type="Proteomes" id="UP000191342">
    <property type="component" value="Unassembled WGS sequence"/>
</dbReference>
<feature type="compositionally biased region" description="Polar residues" evidence="2">
    <location>
        <begin position="749"/>
        <end position="768"/>
    </location>
</feature>
<feature type="compositionally biased region" description="Basic and acidic residues" evidence="2">
    <location>
        <begin position="48"/>
        <end position="66"/>
    </location>
</feature>
<dbReference type="SUPFAM" id="SSF48371">
    <property type="entry name" value="ARM repeat"/>
    <property type="match status" value="1"/>
</dbReference>